<evidence type="ECO:0000259" key="8">
    <source>
        <dbReference type="PROSITE" id="PS50850"/>
    </source>
</evidence>
<dbReference type="InterPro" id="IPR020846">
    <property type="entry name" value="MFS_dom"/>
</dbReference>
<dbReference type="PRINTS" id="PR00171">
    <property type="entry name" value="SUGRTRNSPORT"/>
</dbReference>
<evidence type="ECO:0000256" key="7">
    <source>
        <dbReference type="SAM" id="Phobius"/>
    </source>
</evidence>
<name>A0AAN6M3V5_9PLEO</name>
<comment type="similarity">
    <text evidence="2">Belongs to the major facilitator superfamily. Sugar transporter (TC 2.A.1.1) family.</text>
</comment>
<dbReference type="PANTHER" id="PTHR48022:SF68">
    <property type="entry name" value="MAJOR FACILITATOR SUPERFAMILY (MFS) PROFILE DOMAIN-CONTAINING PROTEIN-RELATED"/>
    <property type="match status" value="1"/>
</dbReference>
<evidence type="ECO:0000256" key="3">
    <source>
        <dbReference type="ARBA" id="ARBA00022448"/>
    </source>
</evidence>
<comment type="subcellular location">
    <subcellularLocation>
        <location evidence="1">Membrane</location>
        <topology evidence="1">Multi-pass membrane protein</topology>
    </subcellularLocation>
</comment>
<dbReference type="PROSITE" id="PS50850">
    <property type="entry name" value="MFS"/>
    <property type="match status" value="1"/>
</dbReference>
<dbReference type="InterPro" id="IPR003663">
    <property type="entry name" value="Sugar/inositol_transpt"/>
</dbReference>
<organism evidence="9 10">
    <name type="scientific">Pseudopithomyces chartarum</name>
    <dbReference type="NCBI Taxonomy" id="1892770"/>
    <lineage>
        <taxon>Eukaryota</taxon>
        <taxon>Fungi</taxon>
        <taxon>Dikarya</taxon>
        <taxon>Ascomycota</taxon>
        <taxon>Pezizomycotina</taxon>
        <taxon>Dothideomycetes</taxon>
        <taxon>Pleosporomycetidae</taxon>
        <taxon>Pleosporales</taxon>
        <taxon>Massarineae</taxon>
        <taxon>Didymosphaeriaceae</taxon>
        <taxon>Pseudopithomyces</taxon>
    </lineage>
</organism>
<keyword evidence="5 7" id="KW-1133">Transmembrane helix</keyword>
<feature type="transmembrane region" description="Helical" evidence="7">
    <location>
        <begin position="260"/>
        <end position="280"/>
    </location>
</feature>
<reference evidence="9 10" key="1">
    <citation type="submission" date="2021-02" db="EMBL/GenBank/DDBJ databases">
        <title>Genome assembly of Pseudopithomyces chartarum.</title>
        <authorList>
            <person name="Jauregui R."/>
            <person name="Singh J."/>
            <person name="Voisey C."/>
        </authorList>
    </citation>
    <scope>NUCLEOTIDE SEQUENCE [LARGE SCALE GENOMIC DNA]</scope>
    <source>
        <strain evidence="9 10">AGR01</strain>
    </source>
</reference>
<feature type="transmembrane region" description="Helical" evidence="7">
    <location>
        <begin position="610"/>
        <end position="631"/>
    </location>
</feature>
<dbReference type="PROSITE" id="PS00217">
    <property type="entry name" value="SUGAR_TRANSPORT_2"/>
    <property type="match status" value="1"/>
</dbReference>
<evidence type="ECO:0000256" key="5">
    <source>
        <dbReference type="ARBA" id="ARBA00022989"/>
    </source>
</evidence>
<feature type="transmembrane region" description="Helical" evidence="7">
    <location>
        <begin position="229"/>
        <end position="248"/>
    </location>
</feature>
<keyword evidence="4 7" id="KW-0812">Transmembrane</keyword>
<dbReference type="InterPro" id="IPR050360">
    <property type="entry name" value="MFS_Sugar_Transporters"/>
</dbReference>
<dbReference type="SUPFAM" id="SSF103473">
    <property type="entry name" value="MFS general substrate transporter"/>
    <property type="match status" value="1"/>
</dbReference>
<feature type="transmembrane region" description="Helical" evidence="7">
    <location>
        <begin position="329"/>
        <end position="350"/>
    </location>
</feature>
<dbReference type="Gene3D" id="1.20.1250.20">
    <property type="entry name" value="MFS general substrate transporter like domains"/>
    <property type="match status" value="1"/>
</dbReference>
<evidence type="ECO:0000256" key="6">
    <source>
        <dbReference type="ARBA" id="ARBA00023136"/>
    </source>
</evidence>
<proteinExistence type="inferred from homology"/>
<dbReference type="Proteomes" id="UP001280581">
    <property type="component" value="Unassembled WGS sequence"/>
</dbReference>
<protein>
    <recommendedName>
        <fullName evidence="8">Major facilitator superfamily (MFS) profile domain-containing protein</fullName>
    </recommendedName>
</protein>
<evidence type="ECO:0000313" key="10">
    <source>
        <dbReference type="Proteomes" id="UP001280581"/>
    </source>
</evidence>
<feature type="transmembrane region" description="Helical" evidence="7">
    <location>
        <begin position="541"/>
        <end position="564"/>
    </location>
</feature>
<feature type="transmembrane region" description="Helical" evidence="7">
    <location>
        <begin position="584"/>
        <end position="603"/>
    </location>
</feature>
<dbReference type="GO" id="GO:0016020">
    <property type="term" value="C:membrane"/>
    <property type="evidence" value="ECO:0007669"/>
    <property type="project" value="UniProtKB-SubCell"/>
</dbReference>
<feature type="domain" description="Major facilitator superfamily (MFS) profile" evidence="8">
    <location>
        <begin position="190"/>
        <end position="635"/>
    </location>
</feature>
<keyword evidence="10" id="KW-1185">Reference proteome</keyword>
<sequence length="698" mass="77051">MAASIIDPLPFDFSTSSSPESLSNFDTESSYKISSLSPISSESNGATILIVSYGSGPNPIFPPVDLEYDIRTTPTPPRNICHLHTGLSEDLQDAFRQKKAFSDNLGRAESEIRDAMQERKLRGQVMVLRVGCLCVSGHHRSVVFAEILAKTKWPTNWRVEVQHRNLTQADKDRKEKLRQEAEEAKSETQVVLFSSTAIALYGYDQGMMSLINTNYDYLHTMGIVESSPVVGIIVAVYYLGCAVGAVLFSKLADKSGRKRSIFLSLATASLGNLLMFLSGLGYTKGALAVMLIGRIIMGLGVGGIDSVIPTYSSELSSDEARGKALAQEFQSNIFGLLMAFGINLGVTLALGKWSQWAWRTPIIIMQIYPVLLMAFVEHLPESPRWFVYNGRETDAQVALNDIYGNEGDSKLDELLDAHEKEKGQHIGYIDMITPSHAQFHPTMITIMGQINQALTGYGAVSVYGPQIFELLGFRTRIAEYLTLGNYTSYFLLMTIAWLLIDVLGRRKLLLQGSMLLSFSFLLLAVFGGLAKNPSKLDIPTFVPGILGTVVLFIATGAFGIGWLATVWLIPTEIYPTTARSQGTAISVIVWGLANFSITFLTPVMFNHLSYFIFVVFAGSNAFAGLWTWLYLPETGGRTFEENQQFFSEAKDAGTWRIKKVAKGEFAVFKYPDPEGGDVVDAERVPLLRRVEDQIPSVE</sequence>
<dbReference type="InterPro" id="IPR036259">
    <property type="entry name" value="MFS_trans_sf"/>
</dbReference>
<gene>
    <name evidence="9" type="ORF">GRF29_19g2856731</name>
</gene>
<feature type="transmembrane region" description="Helical" evidence="7">
    <location>
        <begin position="512"/>
        <end position="529"/>
    </location>
</feature>
<dbReference type="Pfam" id="PF22740">
    <property type="entry name" value="PapZ_C"/>
    <property type="match status" value="1"/>
</dbReference>
<dbReference type="AlphaFoldDB" id="A0AAN6M3V5"/>
<dbReference type="GO" id="GO:0005351">
    <property type="term" value="F:carbohydrate:proton symporter activity"/>
    <property type="evidence" value="ECO:0007669"/>
    <property type="project" value="TreeGrafter"/>
</dbReference>
<keyword evidence="6 7" id="KW-0472">Membrane</keyword>
<keyword evidence="3" id="KW-0813">Transport</keyword>
<dbReference type="InterPro" id="IPR005828">
    <property type="entry name" value="MFS_sugar_transport-like"/>
</dbReference>
<evidence type="ECO:0000256" key="1">
    <source>
        <dbReference type="ARBA" id="ARBA00004141"/>
    </source>
</evidence>
<dbReference type="NCBIfam" id="TIGR00879">
    <property type="entry name" value="SP"/>
    <property type="match status" value="1"/>
</dbReference>
<dbReference type="EMBL" id="WVTA01000003">
    <property type="protein sequence ID" value="KAK3215313.1"/>
    <property type="molecule type" value="Genomic_DNA"/>
</dbReference>
<accession>A0AAN6M3V5</accession>
<evidence type="ECO:0000256" key="4">
    <source>
        <dbReference type="ARBA" id="ARBA00022692"/>
    </source>
</evidence>
<evidence type="ECO:0000313" key="9">
    <source>
        <dbReference type="EMBL" id="KAK3215313.1"/>
    </source>
</evidence>
<dbReference type="PANTHER" id="PTHR48022">
    <property type="entry name" value="PLASTIDIC GLUCOSE TRANSPORTER 4"/>
    <property type="match status" value="1"/>
</dbReference>
<feature type="transmembrane region" description="Helical" evidence="7">
    <location>
        <begin position="286"/>
        <end position="308"/>
    </location>
</feature>
<dbReference type="Pfam" id="PF00083">
    <property type="entry name" value="Sugar_tr"/>
    <property type="match status" value="1"/>
</dbReference>
<dbReference type="InterPro" id="IPR053931">
    <property type="entry name" value="RapZ_C"/>
</dbReference>
<comment type="caution">
    <text evidence="9">The sequence shown here is derived from an EMBL/GenBank/DDBJ whole genome shotgun (WGS) entry which is preliminary data.</text>
</comment>
<feature type="transmembrane region" description="Helical" evidence="7">
    <location>
        <begin position="480"/>
        <end position="500"/>
    </location>
</feature>
<dbReference type="InterPro" id="IPR005829">
    <property type="entry name" value="Sugar_transporter_CS"/>
</dbReference>
<evidence type="ECO:0000256" key="2">
    <source>
        <dbReference type="ARBA" id="ARBA00010992"/>
    </source>
</evidence>